<accession>A0ABV1L292</accession>
<dbReference type="EMBL" id="JASKHM010000018">
    <property type="protein sequence ID" value="MEQ4485921.1"/>
    <property type="molecule type" value="Genomic_DNA"/>
</dbReference>
<dbReference type="RefSeq" id="WP_232189091.1">
    <property type="nucleotide sequence ID" value="NZ_JAIOAP010000017.1"/>
</dbReference>
<dbReference type="SUPFAM" id="SSF52833">
    <property type="entry name" value="Thioredoxin-like"/>
    <property type="match status" value="1"/>
</dbReference>
<reference evidence="2 3" key="1">
    <citation type="journal article" date="2023" name="Genome Announc.">
        <title>Pan-Genome Analyses of the Genus Cohnella and Proposal of the Novel Species Cohnella silvisoli sp. nov., Isolated from Forest Soil.</title>
        <authorList>
            <person name="Wang C."/>
            <person name="Mao L."/>
            <person name="Bao G."/>
            <person name="Zhu H."/>
        </authorList>
    </citation>
    <scope>NUCLEOTIDE SEQUENCE [LARGE SCALE GENOMIC DNA]</scope>
    <source>
        <strain evidence="2 3">NL03-T5-1</strain>
    </source>
</reference>
<proteinExistence type="inferred from homology"/>
<evidence type="ECO:0000313" key="3">
    <source>
        <dbReference type="Proteomes" id="UP001493487"/>
    </source>
</evidence>
<dbReference type="Proteomes" id="UP001493487">
    <property type="component" value="Unassembled WGS sequence"/>
</dbReference>
<dbReference type="InterPro" id="IPR036249">
    <property type="entry name" value="Thioredoxin-like_sf"/>
</dbReference>
<protein>
    <submittedName>
        <fullName evidence="2">SCO family protein</fullName>
    </submittedName>
</protein>
<evidence type="ECO:0000256" key="1">
    <source>
        <dbReference type="ARBA" id="ARBA00010996"/>
    </source>
</evidence>
<comment type="similarity">
    <text evidence="1">Belongs to the SCO1/2 family.</text>
</comment>
<gene>
    <name evidence="2" type="ORF">QJS35_26435</name>
</gene>
<dbReference type="InterPro" id="IPR003782">
    <property type="entry name" value="SCO1/SenC"/>
</dbReference>
<sequence length="97" mass="11032">MPSHDTSAVLREYAKRMNMDMAGWDVLRGQAESTKQIASQYGIMVQNTGEGQFVHTVTSLQLIDSNQRIRKVYEMGEDLNVDEVLKDIQTLVDQEDL</sequence>
<organism evidence="2 3">
    <name type="scientific">Cohnella silvisoli</name>
    <dbReference type="NCBI Taxonomy" id="2873699"/>
    <lineage>
        <taxon>Bacteria</taxon>
        <taxon>Bacillati</taxon>
        <taxon>Bacillota</taxon>
        <taxon>Bacilli</taxon>
        <taxon>Bacillales</taxon>
        <taxon>Paenibacillaceae</taxon>
        <taxon>Cohnella</taxon>
    </lineage>
</organism>
<comment type="caution">
    <text evidence="2">The sequence shown here is derived from an EMBL/GenBank/DDBJ whole genome shotgun (WGS) entry which is preliminary data.</text>
</comment>
<name>A0ABV1L292_9BACL</name>
<dbReference type="Pfam" id="PF02630">
    <property type="entry name" value="SCO1-SenC"/>
    <property type="match status" value="1"/>
</dbReference>
<dbReference type="Gene3D" id="3.40.30.10">
    <property type="entry name" value="Glutaredoxin"/>
    <property type="match status" value="1"/>
</dbReference>
<evidence type="ECO:0000313" key="2">
    <source>
        <dbReference type="EMBL" id="MEQ4485921.1"/>
    </source>
</evidence>
<keyword evidence="3" id="KW-1185">Reference proteome</keyword>